<dbReference type="PANTHER" id="PTHR15837">
    <property type="entry name" value="RAN GUANINE NUCLEOTIDE RELEASE FACTOR"/>
    <property type="match status" value="1"/>
</dbReference>
<dbReference type="GO" id="GO:0005634">
    <property type="term" value="C:nucleus"/>
    <property type="evidence" value="ECO:0007669"/>
    <property type="project" value="TreeGrafter"/>
</dbReference>
<dbReference type="STRING" id="692275.M3AUG6"/>
<accession>M3AUG6</accession>
<dbReference type="PANTHER" id="PTHR15837:SF0">
    <property type="entry name" value="RAN GUANINE NUCLEOTIDE RELEASE FACTOR"/>
    <property type="match status" value="1"/>
</dbReference>
<dbReference type="OMA" id="IDTVKVW"/>
<dbReference type="GeneID" id="27906384"/>
<dbReference type="HOGENOM" id="CLU_081345_1_2_1"/>
<keyword evidence="5" id="KW-1185">Reference proteome</keyword>
<evidence type="ECO:0000313" key="4">
    <source>
        <dbReference type="EMBL" id="EMF09144.1"/>
    </source>
</evidence>
<dbReference type="EMBL" id="KB456270">
    <property type="protein sequence ID" value="EMF09144.1"/>
    <property type="molecule type" value="Genomic_DNA"/>
</dbReference>
<evidence type="ECO:0000256" key="1">
    <source>
        <dbReference type="ARBA" id="ARBA00010307"/>
    </source>
</evidence>
<gene>
    <name evidence="4" type="ORF">SEPMUDRAFT_52984</name>
</gene>
<dbReference type="InterPro" id="IPR007681">
    <property type="entry name" value="Mog1"/>
</dbReference>
<protein>
    <submittedName>
        <fullName evidence="4">Mog1p/PsbP-like protein</fullName>
    </submittedName>
</protein>
<dbReference type="RefSeq" id="XP_016757265.1">
    <property type="nucleotide sequence ID" value="XM_016909247.1"/>
</dbReference>
<reference evidence="4 5" key="1">
    <citation type="journal article" date="2012" name="PLoS Pathog.">
        <title>Diverse lifestyles and strategies of plant pathogenesis encoded in the genomes of eighteen Dothideomycetes fungi.</title>
        <authorList>
            <person name="Ohm R.A."/>
            <person name="Feau N."/>
            <person name="Henrissat B."/>
            <person name="Schoch C.L."/>
            <person name="Horwitz B.A."/>
            <person name="Barry K.W."/>
            <person name="Condon B.J."/>
            <person name="Copeland A.C."/>
            <person name="Dhillon B."/>
            <person name="Glaser F."/>
            <person name="Hesse C.N."/>
            <person name="Kosti I."/>
            <person name="LaButti K."/>
            <person name="Lindquist E.A."/>
            <person name="Lucas S."/>
            <person name="Salamov A.A."/>
            <person name="Bradshaw R.E."/>
            <person name="Ciuffetti L."/>
            <person name="Hamelin R.C."/>
            <person name="Kema G.H.J."/>
            <person name="Lawrence C."/>
            <person name="Scott J.A."/>
            <person name="Spatafora J.W."/>
            <person name="Turgeon B.G."/>
            <person name="de Wit P.J.G.M."/>
            <person name="Zhong S."/>
            <person name="Goodwin S.B."/>
            <person name="Grigoriev I.V."/>
        </authorList>
    </citation>
    <scope>NUCLEOTIDE SEQUENCE [LARGE SCALE GENOMIC DNA]</scope>
    <source>
        <strain evidence="4 5">SO2202</strain>
    </source>
</reference>
<sequence length="204" mass="22638">MASDDLQFKSVELYGGAIVVELPEGFEDVSQIRQVPDHQEVYLDRSGFSSIVFDILERVHNAQNDDVEALKFHLQDIVESDASTTIVHRIEAKNVKLAKMPDLKALTLLATCPPGEKMRGRANEPDAVGVCLLLVRLEGKWETDLLCTVNVPCVSGDEGGDVKEDDGEDVKMKIERLLLVGCQIREKVMATLEIRDWGLFGEGE</sequence>
<proteinExistence type="inferred from homology"/>
<dbReference type="OrthoDB" id="10255285at2759"/>
<dbReference type="GO" id="GO:0005085">
    <property type="term" value="F:guanyl-nucleotide exchange factor activity"/>
    <property type="evidence" value="ECO:0007669"/>
    <property type="project" value="TreeGrafter"/>
</dbReference>
<organism evidence="4 5">
    <name type="scientific">Sphaerulina musiva (strain SO2202)</name>
    <name type="common">Poplar stem canker fungus</name>
    <name type="synonym">Septoria musiva</name>
    <dbReference type="NCBI Taxonomy" id="692275"/>
    <lineage>
        <taxon>Eukaryota</taxon>
        <taxon>Fungi</taxon>
        <taxon>Dikarya</taxon>
        <taxon>Ascomycota</taxon>
        <taxon>Pezizomycotina</taxon>
        <taxon>Dothideomycetes</taxon>
        <taxon>Dothideomycetidae</taxon>
        <taxon>Mycosphaerellales</taxon>
        <taxon>Mycosphaerellaceae</taxon>
        <taxon>Sphaerulina</taxon>
    </lineage>
</organism>
<dbReference type="GO" id="GO:0006606">
    <property type="term" value="P:protein import into nucleus"/>
    <property type="evidence" value="ECO:0007669"/>
    <property type="project" value="TreeGrafter"/>
</dbReference>
<dbReference type="SUPFAM" id="SSF55724">
    <property type="entry name" value="Mog1p/PsbP-like"/>
    <property type="match status" value="1"/>
</dbReference>
<dbReference type="Proteomes" id="UP000016931">
    <property type="component" value="Unassembled WGS sequence"/>
</dbReference>
<dbReference type="GO" id="GO:0031267">
    <property type="term" value="F:small GTPase binding"/>
    <property type="evidence" value="ECO:0007669"/>
    <property type="project" value="TreeGrafter"/>
</dbReference>
<name>M3AUG6_SPHMS</name>
<dbReference type="AlphaFoldDB" id="M3AUG6"/>
<dbReference type="Pfam" id="PF04603">
    <property type="entry name" value="Mog1"/>
    <property type="match status" value="1"/>
</dbReference>
<dbReference type="InterPro" id="IPR016123">
    <property type="entry name" value="Mog1/PsbP_a/b/a-sand"/>
</dbReference>
<keyword evidence="3" id="KW-0653">Protein transport</keyword>
<evidence type="ECO:0000256" key="3">
    <source>
        <dbReference type="ARBA" id="ARBA00022927"/>
    </source>
</evidence>
<evidence type="ECO:0000256" key="2">
    <source>
        <dbReference type="ARBA" id="ARBA00022448"/>
    </source>
</evidence>
<dbReference type="eggNOG" id="KOG3329">
    <property type="taxonomic scope" value="Eukaryota"/>
</dbReference>
<comment type="similarity">
    <text evidence="1">Belongs to the MOG1 family.</text>
</comment>
<evidence type="ECO:0000313" key="5">
    <source>
        <dbReference type="Proteomes" id="UP000016931"/>
    </source>
</evidence>
<keyword evidence="2" id="KW-0813">Transport</keyword>
<dbReference type="Gene3D" id="3.40.1000.10">
    <property type="entry name" value="Mog1/PsbP, alpha/beta/alpha sandwich"/>
    <property type="match status" value="1"/>
</dbReference>